<accession>A0A368DJK0</accession>
<dbReference type="AlphaFoldDB" id="A0A368DJK0"/>
<name>A0A368DJK0_9PROT</name>
<dbReference type="InterPro" id="IPR029063">
    <property type="entry name" value="SAM-dependent_MTases_sf"/>
</dbReference>
<dbReference type="Pfam" id="PF07021">
    <property type="entry name" value="MetW"/>
    <property type="match status" value="1"/>
</dbReference>
<dbReference type="Proteomes" id="UP000253570">
    <property type="component" value="Unassembled WGS sequence"/>
</dbReference>
<evidence type="ECO:0000313" key="1">
    <source>
        <dbReference type="EMBL" id="RCL72019.1"/>
    </source>
</evidence>
<protein>
    <submittedName>
        <fullName evidence="1">Methionine biosynthesis protein MetW</fullName>
    </submittedName>
</protein>
<dbReference type="NCBIfam" id="TIGR02081">
    <property type="entry name" value="metW"/>
    <property type="match status" value="1"/>
</dbReference>
<dbReference type="EMBL" id="QOQD01000018">
    <property type="protein sequence ID" value="RCL72019.1"/>
    <property type="molecule type" value="Genomic_DNA"/>
</dbReference>
<dbReference type="SUPFAM" id="SSF53335">
    <property type="entry name" value="S-adenosyl-L-methionine-dependent methyltransferases"/>
    <property type="match status" value="1"/>
</dbReference>
<proteinExistence type="predicted"/>
<gene>
    <name evidence="1" type="primary">metW</name>
    <name evidence="1" type="ORF">DBW71_05975</name>
</gene>
<reference evidence="1 2" key="1">
    <citation type="journal article" date="2018" name="Microbiome">
        <title>Fine metagenomic profile of the Mediterranean stratified and mixed water columns revealed by assembly and recruitment.</title>
        <authorList>
            <person name="Haro-Moreno J.M."/>
            <person name="Lopez-Perez M."/>
            <person name="De La Torre J.R."/>
            <person name="Picazo A."/>
            <person name="Camacho A."/>
            <person name="Rodriguez-Valera F."/>
        </authorList>
    </citation>
    <scope>NUCLEOTIDE SEQUENCE [LARGE SCALE GENOMIC DNA]</scope>
    <source>
        <strain evidence="1">MED-G57</strain>
    </source>
</reference>
<comment type="caution">
    <text evidence="1">The sequence shown here is derived from an EMBL/GenBank/DDBJ whole genome shotgun (WGS) entry which is preliminary data.</text>
</comment>
<organism evidence="1 2">
    <name type="scientific">PS1 clade bacterium</name>
    <dbReference type="NCBI Taxonomy" id="2175152"/>
    <lineage>
        <taxon>Bacteria</taxon>
        <taxon>Pseudomonadati</taxon>
        <taxon>Pseudomonadota</taxon>
        <taxon>Alphaproteobacteria</taxon>
        <taxon>PS1 clade</taxon>
    </lineage>
</organism>
<dbReference type="InterPro" id="IPR010743">
    <property type="entry name" value="Methionine_synth_MetW"/>
</dbReference>
<dbReference type="CDD" id="cd02440">
    <property type="entry name" value="AdoMet_MTases"/>
    <property type="match status" value="1"/>
</dbReference>
<evidence type="ECO:0000313" key="2">
    <source>
        <dbReference type="Proteomes" id="UP000253570"/>
    </source>
</evidence>
<sequence length="202" mass="22747">MSKNRQDFLVINDMVTNNSKVLDVGCDDGSLLKMLQESKNVDARGIEISAEGVNTCLAKGLSAVQGDANLDLEMYPENSFDFVILSKTLQSMIEPKKTLEELLRIGKNAIVSIPNFAHWKVRLYLLLHGRMPVTPSLPDTWYNTENIHLCTINDFINLCEELEIQIIKSVVLDKKGNLLNFANRIKSVNLIGEQGIFLLKRK</sequence>
<dbReference type="Gene3D" id="3.40.50.150">
    <property type="entry name" value="Vaccinia Virus protein VP39"/>
    <property type="match status" value="1"/>
</dbReference>